<sequence>MIGQTILTSRVFTRKTAQPTGGRVFQQTRTTFEINQHIIKTNILTKVLIFFELNLGIIGTNLLTKFHKDRTRHVSSRVFTNQMWTDEGWTKNDPKTSPEQSGL</sequence>
<dbReference type="AlphaFoldDB" id="A0A9D4EHD2"/>
<dbReference type="Proteomes" id="UP000828390">
    <property type="component" value="Unassembled WGS sequence"/>
</dbReference>
<accession>A0A9D4EHD2</accession>
<name>A0A9D4EHD2_DREPO</name>
<evidence type="ECO:0000313" key="2">
    <source>
        <dbReference type="Proteomes" id="UP000828390"/>
    </source>
</evidence>
<comment type="caution">
    <text evidence="1">The sequence shown here is derived from an EMBL/GenBank/DDBJ whole genome shotgun (WGS) entry which is preliminary data.</text>
</comment>
<dbReference type="EMBL" id="JAIWYP010000008">
    <property type="protein sequence ID" value="KAH3780342.1"/>
    <property type="molecule type" value="Genomic_DNA"/>
</dbReference>
<reference evidence="1" key="1">
    <citation type="journal article" date="2019" name="bioRxiv">
        <title>The Genome of the Zebra Mussel, Dreissena polymorpha: A Resource for Invasive Species Research.</title>
        <authorList>
            <person name="McCartney M.A."/>
            <person name="Auch B."/>
            <person name="Kono T."/>
            <person name="Mallez S."/>
            <person name="Zhang Y."/>
            <person name="Obille A."/>
            <person name="Becker A."/>
            <person name="Abrahante J.E."/>
            <person name="Garbe J."/>
            <person name="Badalamenti J.P."/>
            <person name="Herman A."/>
            <person name="Mangelson H."/>
            <person name="Liachko I."/>
            <person name="Sullivan S."/>
            <person name="Sone E.D."/>
            <person name="Koren S."/>
            <person name="Silverstein K.A.T."/>
            <person name="Beckman K.B."/>
            <person name="Gohl D.M."/>
        </authorList>
    </citation>
    <scope>NUCLEOTIDE SEQUENCE</scope>
    <source>
        <strain evidence="1">Duluth1</strain>
        <tissue evidence="1">Whole animal</tissue>
    </source>
</reference>
<gene>
    <name evidence="1" type="ORF">DPMN_158155</name>
</gene>
<protein>
    <submittedName>
        <fullName evidence="1">Uncharacterized protein</fullName>
    </submittedName>
</protein>
<keyword evidence="2" id="KW-1185">Reference proteome</keyword>
<proteinExistence type="predicted"/>
<reference evidence="1" key="2">
    <citation type="submission" date="2020-11" db="EMBL/GenBank/DDBJ databases">
        <authorList>
            <person name="McCartney M.A."/>
            <person name="Auch B."/>
            <person name="Kono T."/>
            <person name="Mallez S."/>
            <person name="Becker A."/>
            <person name="Gohl D.M."/>
            <person name="Silverstein K.A.T."/>
            <person name="Koren S."/>
            <person name="Bechman K.B."/>
            <person name="Herman A."/>
            <person name="Abrahante J.E."/>
            <person name="Garbe J."/>
        </authorList>
    </citation>
    <scope>NUCLEOTIDE SEQUENCE</scope>
    <source>
        <strain evidence="1">Duluth1</strain>
        <tissue evidence="1">Whole animal</tissue>
    </source>
</reference>
<evidence type="ECO:0000313" key="1">
    <source>
        <dbReference type="EMBL" id="KAH3780342.1"/>
    </source>
</evidence>
<organism evidence="1 2">
    <name type="scientific">Dreissena polymorpha</name>
    <name type="common">Zebra mussel</name>
    <name type="synonym">Mytilus polymorpha</name>
    <dbReference type="NCBI Taxonomy" id="45954"/>
    <lineage>
        <taxon>Eukaryota</taxon>
        <taxon>Metazoa</taxon>
        <taxon>Spiralia</taxon>
        <taxon>Lophotrochozoa</taxon>
        <taxon>Mollusca</taxon>
        <taxon>Bivalvia</taxon>
        <taxon>Autobranchia</taxon>
        <taxon>Heteroconchia</taxon>
        <taxon>Euheterodonta</taxon>
        <taxon>Imparidentia</taxon>
        <taxon>Neoheterodontei</taxon>
        <taxon>Myida</taxon>
        <taxon>Dreissenoidea</taxon>
        <taxon>Dreissenidae</taxon>
        <taxon>Dreissena</taxon>
    </lineage>
</organism>